<dbReference type="Proteomes" id="UP001412067">
    <property type="component" value="Unassembled WGS sequence"/>
</dbReference>
<sequence>MFLLCLSFLGRLLLRSSSGSWSTALFPRTGWSSAPTSATVLFPPSPTWPSFTGLVRTSAGCEAEAHPREQMFWWRLLWDAIPTRAWLARRGLTAERGCPWGCTSEETWDHMVSDCCSLSAIQVALLRWGYSMPSFSSCDTVRELLSSAFVGALSMARVFCCAVYQAWRGRNAKVHHGEVVTFTVMAATIVEILSIKRTLPLHGHWGTTQPRRLSTPIF</sequence>
<gene>
    <name evidence="3" type="ORF">KSP40_PGU015475</name>
</gene>
<feature type="signal peptide" evidence="1">
    <location>
        <begin position="1"/>
        <end position="19"/>
    </location>
</feature>
<keyword evidence="1" id="KW-0732">Signal</keyword>
<name>A0ABR2N5J8_9ASPA</name>
<dbReference type="InterPro" id="IPR026960">
    <property type="entry name" value="RVT-Znf"/>
</dbReference>
<dbReference type="EMBL" id="JBBWWR010000001">
    <property type="protein sequence ID" value="KAK8971394.1"/>
    <property type="molecule type" value="Genomic_DNA"/>
</dbReference>
<accession>A0ABR2N5J8</accession>
<feature type="chain" id="PRO_5045319272" description="Reverse transcriptase zinc-binding domain-containing protein" evidence="1">
    <location>
        <begin position="20"/>
        <end position="218"/>
    </location>
</feature>
<evidence type="ECO:0000259" key="2">
    <source>
        <dbReference type="Pfam" id="PF13966"/>
    </source>
</evidence>
<reference evidence="3 4" key="1">
    <citation type="journal article" date="2022" name="Nat. Plants">
        <title>Genomes of leafy and leafless Platanthera orchids illuminate the evolution of mycoheterotrophy.</title>
        <authorList>
            <person name="Li M.H."/>
            <person name="Liu K.W."/>
            <person name="Li Z."/>
            <person name="Lu H.C."/>
            <person name="Ye Q.L."/>
            <person name="Zhang D."/>
            <person name="Wang J.Y."/>
            <person name="Li Y.F."/>
            <person name="Zhong Z.M."/>
            <person name="Liu X."/>
            <person name="Yu X."/>
            <person name="Liu D.K."/>
            <person name="Tu X.D."/>
            <person name="Liu B."/>
            <person name="Hao Y."/>
            <person name="Liao X.Y."/>
            <person name="Jiang Y.T."/>
            <person name="Sun W.H."/>
            <person name="Chen J."/>
            <person name="Chen Y.Q."/>
            <person name="Ai Y."/>
            <person name="Zhai J.W."/>
            <person name="Wu S.S."/>
            <person name="Zhou Z."/>
            <person name="Hsiao Y.Y."/>
            <person name="Wu W.L."/>
            <person name="Chen Y.Y."/>
            <person name="Lin Y.F."/>
            <person name="Hsu J.L."/>
            <person name="Li C.Y."/>
            <person name="Wang Z.W."/>
            <person name="Zhao X."/>
            <person name="Zhong W.Y."/>
            <person name="Ma X.K."/>
            <person name="Ma L."/>
            <person name="Huang J."/>
            <person name="Chen G.Z."/>
            <person name="Huang M.Z."/>
            <person name="Huang L."/>
            <person name="Peng D.H."/>
            <person name="Luo Y.B."/>
            <person name="Zou S.Q."/>
            <person name="Chen S.P."/>
            <person name="Lan S."/>
            <person name="Tsai W.C."/>
            <person name="Van de Peer Y."/>
            <person name="Liu Z.J."/>
        </authorList>
    </citation>
    <scope>NUCLEOTIDE SEQUENCE [LARGE SCALE GENOMIC DNA]</scope>
    <source>
        <strain evidence="3">Lor288</strain>
    </source>
</reference>
<evidence type="ECO:0000313" key="3">
    <source>
        <dbReference type="EMBL" id="KAK8971394.1"/>
    </source>
</evidence>
<feature type="domain" description="Reverse transcriptase zinc-binding" evidence="2">
    <location>
        <begin position="64"/>
        <end position="116"/>
    </location>
</feature>
<organism evidence="3 4">
    <name type="scientific">Platanthera guangdongensis</name>
    <dbReference type="NCBI Taxonomy" id="2320717"/>
    <lineage>
        <taxon>Eukaryota</taxon>
        <taxon>Viridiplantae</taxon>
        <taxon>Streptophyta</taxon>
        <taxon>Embryophyta</taxon>
        <taxon>Tracheophyta</taxon>
        <taxon>Spermatophyta</taxon>
        <taxon>Magnoliopsida</taxon>
        <taxon>Liliopsida</taxon>
        <taxon>Asparagales</taxon>
        <taxon>Orchidaceae</taxon>
        <taxon>Orchidoideae</taxon>
        <taxon>Orchideae</taxon>
        <taxon>Orchidinae</taxon>
        <taxon>Platanthera</taxon>
    </lineage>
</organism>
<protein>
    <recommendedName>
        <fullName evidence="2">Reverse transcriptase zinc-binding domain-containing protein</fullName>
    </recommendedName>
</protein>
<dbReference type="Pfam" id="PF13966">
    <property type="entry name" value="zf-RVT"/>
    <property type="match status" value="1"/>
</dbReference>
<keyword evidence="4" id="KW-1185">Reference proteome</keyword>
<evidence type="ECO:0000313" key="4">
    <source>
        <dbReference type="Proteomes" id="UP001412067"/>
    </source>
</evidence>
<evidence type="ECO:0000256" key="1">
    <source>
        <dbReference type="SAM" id="SignalP"/>
    </source>
</evidence>
<comment type="caution">
    <text evidence="3">The sequence shown here is derived from an EMBL/GenBank/DDBJ whole genome shotgun (WGS) entry which is preliminary data.</text>
</comment>
<proteinExistence type="predicted"/>